<feature type="transmembrane region" description="Helical" evidence="1">
    <location>
        <begin position="393"/>
        <end position="415"/>
    </location>
</feature>
<evidence type="ECO:0000313" key="3">
    <source>
        <dbReference type="Proteomes" id="UP000214588"/>
    </source>
</evidence>
<feature type="transmembrane region" description="Helical" evidence="1">
    <location>
        <begin position="452"/>
        <end position="471"/>
    </location>
</feature>
<feature type="transmembrane region" description="Helical" evidence="1">
    <location>
        <begin position="37"/>
        <end position="54"/>
    </location>
</feature>
<evidence type="ECO:0000256" key="1">
    <source>
        <dbReference type="SAM" id="Phobius"/>
    </source>
</evidence>
<accession>A0A226C0M4</accession>
<dbReference type="InterPro" id="IPR004697">
    <property type="entry name" value="AbgT"/>
</dbReference>
<evidence type="ECO:0000313" key="2">
    <source>
        <dbReference type="EMBL" id="OWZ84725.1"/>
    </source>
</evidence>
<feature type="transmembrane region" description="Helical" evidence="1">
    <location>
        <begin position="312"/>
        <end position="335"/>
    </location>
</feature>
<feature type="transmembrane region" description="Helical" evidence="1">
    <location>
        <begin position="225"/>
        <end position="244"/>
    </location>
</feature>
<feature type="transmembrane region" description="Helical" evidence="1">
    <location>
        <begin position="356"/>
        <end position="373"/>
    </location>
</feature>
<dbReference type="RefSeq" id="WP_089022529.1">
    <property type="nucleotide sequence ID" value="NZ_NIQC01000002.1"/>
</dbReference>
<feature type="transmembrane region" description="Helical" evidence="1">
    <location>
        <begin position="130"/>
        <end position="150"/>
    </location>
</feature>
<gene>
    <name evidence="2" type="ORF">CDO51_01500</name>
</gene>
<organism evidence="2 3">
    <name type="scientific">Natranaerobius trueperi</name>
    <dbReference type="NCBI Taxonomy" id="759412"/>
    <lineage>
        <taxon>Bacteria</taxon>
        <taxon>Bacillati</taxon>
        <taxon>Bacillota</taxon>
        <taxon>Clostridia</taxon>
        <taxon>Natranaerobiales</taxon>
        <taxon>Natranaerobiaceae</taxon>
        <taxon>Natranaerobius</taxon>
    </lineage>
</organism>
<dbReference type="PANTHER" id="PTHR30282:SF0">
    <property type="entry name" value="P-AMINOBENZOYL-GLUTAMATE TRANSPORT PROTEIN"/>
    <property type="match status" value="1"/>
</dbReference>
<feature type="transmembrane region" description="Helical" evidence="1">
    <location>
        <begin position="492"/>
        <end position="512"/>
    </location>
</feature>
<reference evidence="2 3" key="1">
    <citation type="submission" date="2017-06" db="EMBL/GenBank/DDBJ databases">
        <title>Draft Genome Sequence of Natranaerobius trueperi halophilic, alkalithermophilic bacteria from soda lakes.</title>
        <authorList>
            <person name="Zhao B."/>
        </authorList>
    </citation>
    <scope>NUCLEOTIDE SEQUENCE [LARGE SCALE GENOMIC DNA]</scope>
    <source>
        <strain evidence="2 3">DSM 18760</strain>
    </source>
</reference>
<dbReference type="PANTHER" id="PTHR30282">
    <property type="entry name" value="P-AMINOBENZOYL GLUTAMATE TRANSPORTER"/>
    <property type="match status" value="1"/>
</dbReference>
<dbReference type="Proteomes" id="UP000214588">
    <property type="component" value="Unassembled WGS sequence"/>
</dbReference>
<keyword evidence="3" id="KW-1185">Reference proteome</keyword>
<dbReference type="OrthoDB" id="3314392at2"/>
<dbReference type="GO" id="GO:1902604">
    <property type="term" value="P:p-aminobenzoyl-glutamate transmembrane transport"/>
    <property type="evidence" value="ECO:0007669"/>
    <property type="project" value="InterPro"/>
</dbReference>
<name>A0A226C0M4_9FIRM</name>
<feature type="transmembrane region" description="Helical" evidence="1">
    <location>
        <begin position="277"/>
        <end position="300"/>
    </location>
</feature>
<feature type="transmembrane region" description="Helical" evidence="1">
    <location>
        <begin position="422"/>
        <end position="440"/>
    </location>
</feature>
<dbReference type="Pfam" id="PF03806">
    <property type="entry name" value="ABG_transport"/>
    <property type="match status" value="1"/>
</dbReference>
<sequence length="520" mass="55638">MSTNPQASTGSQTQQKGILDKLLDFIEKYGNKLPHPITIFAILAILTIFVSAVAEMGGLSAEFERVVDGEVVTDDVEVQSLLSTEGIRMIFSDAVDNFTSFAPLGTVLVAMIGVGVADNSGLIQTVLRKIVMSAPNKLITMAIVFTGILSNIASNAGYVILIPLGAMIFLSLGRHPLAGITAAFAGVSGGFSANLIIGTLDPLLAGISQEAAQMYQEGYTVDPTANWYFMIASTFVVTFLGTYVTEKIIEPRLGEYKGSSEESIDEITENESKGMKWAGLSLIVYLIIVLALVLPSNGVLRADDGDIIDGSAFMAGIVPIIAVAFLIPGIFFGIATGTVTNDKDVAKQMGKSMSTLGTYICLVFVAAQFIEYFNWSNLGEIIAVYGGNFLETIGLTGIPLAISFVILAGSMNLFITSGSAQWGVMAPIFIPMLMSMGYSPEFIQIGFRIGDSISNLITPLLSFFPFILAYAQRYDEKIGIGTMISSMLPYSITFLIGWSILFIIWFILGLPIGPGASIYL</sequence>
<dbReference type="AlphaFoldDB" id="A0A226C0M4"/>
<keyword evidence="1" id="KW-1133">Transmembrane helix</keyword>
<keyword evidence="1" id="KW-0812">Transmembrane</keyword>
<dbReference type="EMBL" id="NIQC01000002">
    <property type="protein sequence ID" value="OWZ84725.1"/>
    <property type="molecule type" value="Genomic_DNA"/>
</dbReference>
<protein>
    <submittedName>
        <fullName evidence="2">Aminobenzoyl-glutamate transporter</fullName>
    </submittedName>
</protein>
<dbReference type="GO" id="GO:0015558">
    <property type="term" value="F:secondary active p-aminobenzoyl-glutamate transmembrane transporter activity"/>
    <property type="evidence" value="ECO:0007669"/>
    <property type="project" value="InterPro"/>
</dbReference>
<keyword evidence="1" id="KW-0472">Membrane</keyword>
<comment type="caution">
    <text evidence="2">The sequence shown here is derived from an EMBL/GenBank/DDBJ whole genome shotgun (WGS) entry which is preliminary data.</text>
</comment>
<proteinExistence type="predicted"/>
<feature type="transmembrane region" description="Helical" evidence="1">
    <location>
        <begin position="180"/>
        <end position="205"/>
    </location>
</feature>
<feature type="transmembrane region" description="Helical" evidence="1">
    <location>
        <begin position="98"/>
        <end position="118"/>
    </location>
</feature>
<feature type="transmembrane region" description="Helical" evidence="1">
    <location>
        <begin position="156"/>
        <end position="173"/>
    </location>
</feature>